<dbReference type="CDD" id="cd00167">
    <property type="entry name" value="SANT"/>
    <property type="match status" value="2"/>
</dbReference>
<feature type="region of interest" description="Disordered" evidence="7">
    <location>
        <begin position="1"/>
        <end position="21"/>
    </location>
</feature>
<dbReference type="InterPro" id="IPR044676">
    <property type="entry name" value="EOBI/EOBII-like_plant"/>
</dbReference>
<keyword evidence="2" id="KW-0677">Repeat</keyword>
<evidence type="ECO:0000259" key="8">
    <source>
        <dbReference type="PROSITE" id="PS50090"/>
    </source>
</evidence>
<evidence type="ECO:0000256" key="1">
    <source>
        <dbReference type="ARBA" id="ARBA00004123"/>
    </source>
</evidence>
<dbReference type="InterPro" id="IPR009057">
    <property type="entry name" value="Homeodomain-like_sf"/>
</dbReference>
<keyword evidence="3" id="KW-0805">Transcription regulation</keyword>
<reference evidence="10" key="2">
    <citation type="submission" date="2021-12" db="EMBL/GenBank/DDBJ databases">
        <title>Resequencing data analysis of finger millet.</title>
        <authorList>
            <person name="Hatakeyama M."/>
            <person name="Aluri S."/>
            <person name="Balachadran M.T."/>
            <person name="Sivarajan S.R."/>
            <person name="Poveda L."/>
            <person name="Shimizu-Inatsugi R."/>
            <person name="Schlapbach R."/>
            <person name="Sreeman S.M."/>
            <person name="Shimizu K.K."/>
        </authorList>
    </citation>
    <scope>NUCLEOTIDE SEQUENCE</scope>
</reference>
<keyword evidence="6" id="KW-0539">Nucleus</keyword>
<dbReference type="Gene3D" id="1.10.10.60">
    <property type="entry name" value="Homeodomain-like"/>
    <property type="match status" value="2"/>
</dbReference>
<dbReference type="InterPro" id="IPR001005">
    <property type="entry name" value="SANT/Myb"/>
</dbReference>
<evidence type="ECO:0000313" key="11">
    <source>
        <dbReference type="Proteomes" id="UP001054889"/>
    </source>
</evidence>
<evidence type="ECO:0000256" key="3">
    <source>
        <dbReference type="ARBA" id="ARBA00023015"/>
    </source>
</evidence>
<reference evidence="10" key="1">
    <citation type="journal article" date="2018" name="DNA Res.">
        <title>Multiple hybrid de novo genome assembly of finger millet, an orphan allotetraploid crop.</title>
        <authorList>
            <person name="Hatakeyama M."/>
            <person name="Aluri S."/>
            <person name="Balachadran M.T."/>
            <person name="Sivarajan S.R."/>
            <person name="Patrignani A."/>
            <person name="Gruter S."/>
            <person name="Poveda L."/>
            <person name="Shimizu-Inatsugi R."/>
            <person name="Baeten J."/>
            <person name="Francoijs K.J."/>
            <person name="Nataraja K.N."/>
            <person name="Reddy Y.A.N."/>
            <person name="Phadnis S."/>
            <person name="Ravikumar R.L."/>
            <person name="Schlapbach R."/>
            <person name="Sreeman S.M."/>
            <person name="Shimizu K.K."/>
        </authorList>
    </citation>
    <scope>NUCLEOTIDE SEQUENCE</scope>
</reference>
<feature type="domain" description="HTH myb-type" evidence="9">
    <location>
        <begin position="16"/>
        <end position="68"/>
    </location>
</feature>
<evidence type="ECO:0000256" key="6">
    <source>
        <dbReference type="ARBA" id="ARBA00023242"/>
    </source>
</evidence>
<keyword evidence="5" id="KW-0804">Transcription</keyword>
<comment type="subcellular location">
    <subcellularLocation>
        <location evidence="1">Nucleus</location>
    </subcellularLocation>
</comment>
<evidence type="ECO:0000256" key="7">
    <source>
        <dbReference type="SAM" id="MobiDB-lite"/>
    </source>
</evidence>
<dbReference type="PROSITE" id="PS50090">
    <property type="entry name" value="MYB_LIKE"/>
    <property type="match status" value="2"/>
</dbReference>
<dbReference type="PANTHER" id="PTHR45675">
    <property type="entry name" value="MYB TRANSCRIPTION FACTOR-RELATED-RELATED"/>
    <property type="match status" value="1"/>
</dbReference>
<dbReference type="EMBL" id="BQKI01000002">
    <property type="protein sequence ID" value="GJM89783.1"/>
    <property type="molecule type" value="Genomic_DNA"/>
</dbReference>
<keyword evidence="11" id="KW-1185">Reference proteome</keyword>
<dbReference type="GO" id="GO:0005634">
    <property type="term" value="C:nucleus"/>
    <property type="evidence" value="ECO:0007669"/>
    <property type="project" value="UniProtKB-SubCell"/>
</dbReference>
<dbReference type="GO" id="GO:0043565">
    <property type="term" value="F:sequence-specific DNA binding"/>
    <property type="evidence" value="ECO:0007669"/>
    <property type="project" value="InterPro"/>
</dbReference>
<feature type="domain" description="HTH myb-type" evidence="9">
    <location>
        <begin position="69"/>
        <end position="123"/>
    </location>
</feature>
<dbReference type="InterPro" id="IPR017930">
    <property type="entry name" value="Myb_dom"/>
</dbReference>
<name>A0AAV5BW54_ELECO</name>
<evidence type="ECO:0000256" key="5">
    <source>
        <dbReference type="ARBA" id="ARBA00023163"/>
    </source>
</evidence>
<dbReference type="PROSITE" id="PS51294">
    <property type="entry name" value="HTH_MYB"/>
    <property type="match status" value="2"/>
</dbReference>
<feature type="domain" description="Myb-like" evidence="8">
    <location>
        <begin position="16"/>
        <end position="68"/>
    </location>
</feature>
<evidence type="ECO:0000256" key="2">
    <source>
        <dbReference type="ARBA" id="ARBA00022737"/>
    </source>
</evidence>
<protein>
    <submittedName>
        <fullName evidence="10">Uncharacterized protein</fullName>
    </submittedName>
</protein>
<keyword evidence="4" id="KW-0238">DNA-binding</keyword>
<dbReference type="FunFam" id="1.10.10.60:FF:000011">
    <property type="entry name" value="Myb transcription factor"/>
    <property type="match status" value="1"/>
</dbReference>
<dbReference type="AlphaFoldDB" id="A0AAV5BW54"/>
<comment type="caution">
    <text evidence="10">The sequence shown here is derived from an EMBL/GenBank/DDBJ whole genome shotgun (WGS) entry which is preliminary data.</text>
</comment>
<proteinExistence type="predicted"/>
<dbReference type="Proteomes" id="UP001054889">
    <property type="component" value="Unassembled WGS sequence"/>
</dbReference>
<evidence type="ECO:0000256" key="4">
    <source>
        <dbReference type="ARBA" id="ARBA00023125"/>
    </source>
</evidence>
<dbReference type="SUPFAM" id="SSF46689">
    <property type="entry name" value="Homeodomain-like"/>
    <property type="match status" value="1"/>
</dbReference>
<sequence>MDDDRAGGAQPKPEPESAVRKGPWTLEEDLVLINGVNAHGEGAWNNLARAAGLKRTGKSCRLRWLNYLSPNVRRGCITAAEHEVILQLHAVWGNKWSKIARHLPGRTDNEVKNYWRTRIQRKQRSKNQDFSWEDSGSMAPTETILTAAAGGYLNALAITEDQEGSSNPGIVVPEANMCRRLDHPEEGYQVAGGGSSAGAMDVPPASGFLASMSGESFWALEDFWPTVQSFQSNSSLDPGRSI</sequence>
<organism evidence="10 11">
    <name type="scientific">Eleusine coracana subsp. coracana</name>
    <dbReference type="NCBI Taxonomy" id="191504"/>
    <lineage>
        <taxon>Eukaryota</taxon>
        <taxon>Viridiplantae</taxon>
        <taxon>Streptophyta</taxon>
        <taxon>Embryophyta</taxon>
        <taxon>Tracheophyta</taxon>
        <taxon>Spermatophyta</taxon>
        <taxon>Magnoliopsida</taxon>
        <taxon>Liliopsida</taxon>
        <taxon>Poales</taxon>
        <taxon>Poaceae</taxon>
        <taxon>PACMAD clade</taxon>
        <taxon>Chloridoideae</taxon>
        <taxon>Cynodonteae</taxon>
        <taxon>Eleusininae</taxon>
        <taxon>Eleusine</taxon>
    </lineage>
</organism>
<gene>
    <name evidence="10" type="primary">ga06003</name>
    <name evidence="10" type="ORF">PR202_ga06003</name>
</gene>
<feature type="domain" description="Myb-like" evidence="8">
    <location>
        <begin position="69"/>
        <end position="119"/>
    </location>
</feature>
<dbReference type="SMART" id="SM00717">
    <property type="entry name" value="SANT"/>
    <property type="match status" value="2"/>
</dbReference>
<dbReference type="PANTHER" id="PTHR45675:SF44">
    <property type="entry name" value="TRANSCRIPTION FACTOR MYB24"/>
    <property type="match status" value="1"/>
</dbReference>
<dbReference type="GO" id="GO:0003700">
    <property type="term" value="F:DNA-binding transcription factor activity"/>
    <property type="evidence" value="ECO:0007669"/>
    <property type="project" value="InterPro"/>
</dbReference>
<evidence type="ECO:0000313" key="10">
    <source>
        <dbReference type="EMBL" id="GJM89783.1"/>
    </source>
</evidence>
<evidence type="ECO:0000259" key="9">
    <source>
        <dbReference type="PROSITE" id="PS51294"/>
    </source>
</evidence>
<accession>A0AAV5BW54</accession>
<dbReference type="Pfam" id="PF00249">
    <property type="entry name" value="Myb_DNA-binding"/>
    <property type="match status" value="2"/>
</dbReference>